<name>K0T1V6_THAOC</name>
<protein>
    <submittedName>
        <fullName evidence="2">Uncharacterized protein</fullName>
    </submittedName>
</protein>
<comment type="caution">
    <text evidence="2">The sequence shown here is derived from an EMBL/GenBank/DDBJ whole genome shotgun (WGS) entry which is preliminary data.</text>
</comment>
<feature type="region of interest" description="Disordered" evidence="1">
    <location>
        <begin position="67"/>
        <end position="139"/>
    </location>
</feature>
<keyword evidence="3" id="KW-1185">Reference proteome</keyword>
<reference evidence="2 3" key="1">
    <citation type="journal article" date="2012" name="Genome Biol.">
        <title>Genome and low-iron response of an oceanic diatom adapted to chronic iron limitation.</title>
        <authorList>
            <person name="Lommer M."/>
            <person name="Specht M."/>
            <person name="Roy A.S."/>
            <person name="Kraemer L."/>
            <person name="Andreson R."/>
            <person name="Gutowska M.A."/>
            <person name="Wolf J."/>
            <person name="Bergner S.V."/>
            <person name="Schilhabel M.B."/>
            <person name="Klostermeier U.C."/>
            <person name="Beiko R.G."/>
            <person name="Rosenstiel P."/>
            <person name="Hippler M."/>
            <person name="Laroche J."/>
        </authorList>
    </citation>
    <scope>NUCLEOTIDE SEQUENCE [LARGE SCALE GENOMIC DNA]</scope>
    <source>
        <strain evidence="2 3">CCMP1005</strain>
    </source>
</reference>
<feature type="region of interest" description="Disordered" evidence="1">
    <location>
        <begin position="16"/>
        <end position="51"/>
    </location>
</feature>
<evidence type="ECO:0000313" key="2">
    <source>
        <dbReference type="EMBL" id="EJK67201.1"/>
    </source>
</evidence>
<evidence type="ECO:0000256" key="1">
    <source>
        <dbReference type="SAM" id="MobiDB-lite"/>
    </source>
</evidence>
<organism evidence="2 3">
    <name type="scientific">Thalassiosira oceanica</name>
    <name type="common">Marine diatom</name>
    <dbReference type="NCBI Taxonomy" id="159749"/>
    <lineage>
        <taxon>Eukaryota</taxon>
        <taxon>Sar</taxon>
        <taxon>Stramenopiles</taxon>
        <taxon>Ochrophyta</taxon>
        <taxon>Bacillariophyta</taxon>
        <taxon>Coscinodiscophyceae</taxon>
        <taxon>Thalassiosirophycidae</taxon>
        <taxon>Thalassiosirales</taxon>
        <taxon>Thalassiosiraceae</taxon>
        <taxon>Thalassiosira</taxon>
    </lineage>
</organism>
<dbReference type="AlphaFoldDB" id="K0T1V6"/>
<sequence>RVARPVAKGLEERVHGCERAHRRRRAAAGGHPQRLGAVPEGVRDGLRVAPPEPRQVVAGRLGRRMRVAVGRGEEPGGHDERPGGRQRAEVAARVASRAVHPDDRRADGRVRRVGRAGRRDGAAAREVGQVGDERAVPPVRSHSGEFLPVLAVEVVRRGPQRDGQAVGTLECGRREAPARFVAGRELVGLVDRLPLLSTG</sequence>
<feature type="non-terminal residue" evidence="2">
    <location>
        <position position="1"/>
    </location>
</feature>
<dbReference type="Proteomes" id="UP000266841">
    <property type="component" value="Unassembled WGS sequence"/>
</dbReference>
<dbReference type="EMBL" id="AGNL01013528">
    <property type="protein sequence ID" value="EJK67201.1"/>
    <property type="molecule type" value="Genomic_DNA"/>
</dbReference>
<feature type="compositionally biased region" description="Basic and acidic residues" evidence="1">
    <location>
        <begin position="99"/>
        <end position="110"/>
    </location>
</feature>
<gene>
    <name evidence="2" type="ORF">THAOC_11798</name>
</gene>
<feature type="compositionally biased region" description="Basic and acidic residues" evidence="1">
    <location>
        <begin position="71"/>
        <end position="90"/>
    </location>
</feature>
<accession>K0T1V6</accession>
<evidence type="ECO:0000313" key="3">
    <source>
        <dbReference type="Proteomes" id="UP000266841"/>
    </source>
</evidence>
<proteinExistence type="predicted"/>